<dbReference type="AlphaFoldDB" id="A0A244CSS2"/>
<keyword evidence="2" id="KW-1185">Reference proteome</keyword>
<dbReference type="InterPro" id="IPR007376">
    <property type="entry name" value="dsDNA_mimic_put"/>
</dbReference>
<dbReference type="NCBIfam" id="NF003469">
    <property type="entry name" value="PRK05094.1"/>
    <property type="match status" value="1"/>
</dbReference>
<dbReference type="Gene3D" id="3.10.450.140">
    <property type="entry name" value="dsDNA mimic, putative"/>
    <property type="match status" value="1"/>
</dbReference>
<organism evidence="1 2">
    <name type="scientific">Pseudoalteromonas ulvae</name>
    <dbReference type="NCBI Taxonomy" id="107327"/>
    <lineage>
        <taxon>Bacteria</taxon>
        <taxon>Pseudomonadati</taxon>
        <taxon>Pseudomonadota</taxon>
        <taxon>Gammaproteobacteria</taxon>
        <taxon>Alteromonadales</taxon>
        <taxon>Pseudoalteromonadaceae</taxon>
        <taxon>Pseudoalteromonas</taxon>
    </lineage>
</organism>
<dbReference type="EMBL" id="MWPV01000002">
    <property type="protein sequence ID" value="OUL58641.1"/>
    <property type="molecule type" value="Genomic_DNA"/>
</dbReference>
<name>A0A244CSS2_PSEDV</name>
<gene>
    <name evidence="1" type="ORF">B1199_10015</name>
</gene>
<dbReference type="Pfam" id="PF04269">
    <property type="entry name" value="DUF440"/>
    <property type="match status" value="1"/>
</dbReference>
<dbReference type="Proteomes" id="UP000194841">
    <property type="component" value="Unassembled WGS sequence"/>
</dbReference>
<protein>
    <submittedName>
        <fullName evidence="1">DsDNA-mimic protein</fullName>
    </submittedName>
</protein>
<dbReference type="InterPro" id="IPR036763">
    <property type="entry name" value="Put_dsDNA_mimic_sf"/>
</dbReference>
<reference evidence="1 2" key="1">
    <citation type="submission" date="2017-02" db="EMBL/GenBank/DDBJ databases">
        <title>Pseudoalteromonas ulvae TC14 Genome.</title>
        <authorList>
            <person name="Molmeret M."/>
        </authorList>
    </citation>
    <scope>NUCLEOTIDE SEQUENCE [LARGE SCALE GENOMIC DNA]</scope>
    <source>
        <strain evidence="1">TC14</strain>
    </source>
</reference>
<evidence type="ECO:0000313" key="2">
    <source>
        <dbReference type="Proteomes" id="UP000194841"/>
    </source>
</evidence>
<comment type="caution">
    <text evidence="1">The sequence shown here is derived from an EMBL/GenBank/DDBJ whole genome shotgun (WGS) entry which is preliminary data.</text>
</comment>
<evidence type="ECO:0000313" key="1">
    <source>
        <dbReference type="EMBL" id="OUL58641.1"/>
    </source>
</evidence>
<dbReference type="SUPFAM" id="SSF102816">
    <property type="entry name" value="Putative dsDNA mimic"/>
    <property type="match status" value="1"/>
</dbReference>
<proteinExistence type="predicted"/>
<sequence>MTYPAHLWTVEQATDNAYEVFLELAPDNLSEEDIIYFNMHREAAGFAEDNNPDESWSEFVEFEIEPELYLQVIIGLEFEDNDIEYARMLISLEKDAPFCHIIWKK</sequence>
<accession>A0A244CSS2</accession>
<dbReference type="PIRSF" id="PIRSF004916">
    <property type="entry name" value="UCP004916"/>
    <property type="match status" value="1"/>
</dbReference>
<dbReference type="OrthoDB" id="5677388at2"/>
<dbReference type="RefSeq" id="WP_086743943.1">
    <property type="nucleotide sequence ID" value="NZ_MWPV01000002.1"/>
</dbReference>